<comment type="caution">
    <text evidence="1">The sequence shown here is derived from an EMBL/GenBank/DDBJ whole genome shotgun (WGS) entry which is preliminary data.</text>
</comment>
<evidence type="ECO:0000313" key="1">
    <source>
        <dbReference type="EMBL" id="GET40332.1"/>
    </source>
</evidence>
<sequence length="77" mass="8979">MGGKKTAFRTIDYIQPMQPNMISVAQQAIFWEIQHYGTRFLDLIGEQVQDLRKRVAITKVSTWISSSQTNDFSEKLW</sequence>
<reference evidence="1" key="1">
    <citation type="submission" date="2019-10" db="EMBL/GenBank/DDBJ databases">
        <title>Draft genome sequece of Microseira wollei NIES-4236.</title>
        <authorList>
            <person name="Yamaguchi H."/>
            <person name="Suzuki S."/>
            <person name="Kawachi M."/>
        </authorList>
    </citation>
    <scope>NUCLEOTIDE SEQUENCE</scope>
    <source>
        <strain evidence="1">NIES-4236</strain>
    </source>
</reference>
<protein>
    <submittedName>
        <fullName evidence="1">Uncharacterized protein</fullName>
    </submittedName>
</protein>
<proteinExistence type="predicted"/>
<accession>A0AAV3XLD3</accession>
<dbReference type="AlphaFoldDB" id="A0AAV3XLD3"/>
<dbReference type="Proteomes" id="UP001050975">
    <property type="component" value="Unassembled WGS sequence"/>
</dbReference>
<keyword evidence="2" id="KW-1185">Reference proteome</keyword>
<dbReference type="EMBL" id="BLAY01000088">
    <property type="protein sequence ID" value="GET40332.1"/>
    <property type="molecule type" value="Genomic_DNA"/>
</dbReference>
<name>A0AAV3XLD3_9CYAN</name>
<gene>
    <name evidence="1" type="ORF">MiSe_51410</name>
</gene>
<evidence type="ECO:0000313" key="2">
    <source>
        <dbReference type="Proteomes" id="UP001050975"/>
    </source>
</evidence>
<organism evidence="1 2">
    <name type="scientific">Microseira wollei NIES-4236</name>
    <dbReference type="NCBI Taxonomy" id="2530354"/>
    <lineage>
        <taxon>Bacteria</taxon>
        <taxon>Bacillati</taxon>
        <taxon>Cyanobacteriota</taxon>
        <taxon>Cyanophyceae</taxon>
        <taxon>Oscillatoriophycideae</taxon>
        <taxon>Aerosakkonematales</taxon>
        <taxon>Aerosakkonemataceae</taxon>
        <taxon>Microseira</taxon>
    </lineage>
</organism>